<dbReference type="PANTHER" id="PTHR46959:SF2">
    <property type="entry name" value="SULFOQUINOVOSIDASE"/>
    <property type="match status" value="1"/>
</dbReference>
<evidence type="ECO:0000259" key="5">
    <source>
        <dbReference type="Pfam" id="PF01055"/>
    </source>
</evidence>
<evidence type="ECO:0000313" key="7">
    <source>
        <dbReference type="EMBL" id="KAJ3437469.1"/>
    </source>
</evidence>
<evidence type="ECO:0000256" key="4">
    <source>
        <dbReference type="SAM" id="SignalP"/>
    </source>
</evidence>
<dbReference type="InterPro" id="IPR052990">
    <property type="entry name" value="Sulfoquinovosidase_GH31"/>
</dbReference>
<evidence type="ECO:0000259" key="6">
    <source>
        <dbReference type="Pfam" id="PF21365"/>
    </source>
</evidence>
<sequence>MLSSQLIFFLFFFPNLIFGALFVTSDTPLNGTIGKEFNVTYSARDHSFSISDSLNRKVFWTTDYPNNEFLRIGWGDFRVSEQDGNYQIEGRDSLIETDTQTIDIVEWVSKTEKDQCKDQDSKKHKDKKKNKANKKMKDSAESFLRIQGSLWPMKSTSFMYRCHYEATFRVVNASLQISVETDSKCLGNRLIFSFGAGDDDVQFMGMGESYTKWLLRSQIVPVLTSEQGVGRGLEPLTSFMDSQTPGSGGGWNTTYSAIPHFVSTDLRSVWLEDNFFSLFDFAKTFPDTIRISTIQNACHMEPVQLHSTLRLFARDDPVALIETYTNTWSGVMQETPLWAMTGGAIVGWSGGTESVRSLWAQLKSAGVPLAAFWVQDWCGLRKTDFGERLWWNWVLDEGHYPGWRDLVAELEGFGVQMLTYINPYLCSVRPPNATRWLFAEALAKGHLILNSSGDPYILTSATPDFAFATVDLTSERARKWYSEEVIAKSLIGGGLAAGAMTDFGEYTPFDGTFASGESGFQVHNAFPGLWTQTTLLAIQGCQKSGGQTPLFFHRAMSAKSMGNANMFWMGDQLVTMDQYDGLQSSLTGRLSSGLSGLAKSHTDIGGYTMIDKDGYQYLRSKPILLRWMEFSSIADDIFRTHMGNLPKKSWQINSDNDTLQMFARFVKIHQAISKIRLQIIQDETTTKGLPTTRHTWLNYWKDPNALNITNQFCLGEHIVAAPSFDIEDLTASSSVQVYLPNSFQDSGTTWVHVWSARSYQMGSQIKCTSPIGFPCLFFRSDFLNTQLGSSVFNSLREI</sequence>
<dbReference type="GO" id="GO:0004553">
    <property type="term" value="F:hydrolase activity, hydrolyzing O-glycosyl compounds"/>
    <property type="evidence" value="ECO:0007669"/>
    <property type="project" value="InterPro"/>
</dbReference>
<keyword evidence="2" id="KW-0378">Hydrolase</keyword>
<feature type="signal peptide" evidence="4">
    <location>
        <begin position="1"/>
        <end position="19"/>
    </location>
</feature>
<keyword evidence="2" id="KW-0326">Glycosidase</keyword>
<protein>
    <submittedName>
        <fullName evidence="7">Sulfoquinovosidase</fullName>
    </submittedName>
</protein>
<dbReference type="SUPFAM" id="SSF51445">
    <property type="entry name" value="(Trans)glycosidases"/>
    <property type="match status" value="1"/>
</dbReference>
<feature type="chain" id="PRO_5043922321" evidence="4">
    <location>
        <begin position="20"/>
        <end position="798"/>
    </location>
</feature>
<dbReference type="CDD" id="cd14752">
    <property type="entry name" value="GH31_N"/>
    <property type="match status" value="1"/>
</dbReference>
<dbReference type="InterPro" id="IPR017853">
    <property type="entry name" value="GH"/>
</dbReference>
<evidence type="ECO:0000256" key="3">
    <source>
        <dbReference type="SAM" id="MobiDB-lite"/>
    </source>
</evidence>
<feature type="compositionally biased region" description="Basic residues" evidence="3">
    <location>
        <begin position="124"/>
        <end position="134"/>
    </location>
</feature>
<evidence type="ECO:0000256" key="1">
    <source>
        <dbReference type="ARBA" id="ARBA00007806"/>
    </source>
</evidence>
<name>A0AAV7ZCK3_9EUKA</name>
<dbReference type="Gene3D" id="2.60.40.1760">
    <property type="entry name" value="glycosyl hydrolase (family 31)"/>
    <property type="match status" value="1"/>
</dbReference>
<dbReference type="InterPro" id="IPR048395">
    <property type="entry name" value="Glyco_hydro_31_C"/>
</dbReference>
<accession>A0AAV7ZCK3</accession>
<feature type="domain" description="Glycosyl hydrolase family 31 C-terminal" evidence="6">
    <location>
        <begin position="688"/>
        <end position="779"/>
    </location>
</feature>
<dbReference type="EMBL" id="JANTQA010000033">
    <property type="protein sequence ID" value="KAJ3437469.1"/>
    <property type="molecule type" value="Genomic_DNA"/>
</dbReference>
<dbReference type="Pfam" id="PF01055">
    <property type="entry name" value="Glyco_hydro_31_2nd"/>
    <property type="match status" value="1"/>
</dbReference>
<proteinExistence type="inferred from homology"/>
<comment type="caution">
    <text evidence="7">The sequence shown here is derived from an EMBL/GenBank/DDBJ whole genome shotgun (WGS) entry which is preliminary data.</text>
</comment>
<dbReference type="Pfam" id="PF21365">
    <property type="entry name" value="Glyco_hydro_31_3rd"/>
    <property type="match status" value="1"/>
</dbReference>
<reference evidence="7" key="1">
    <citation type="submission" date="2022-08" db="EMBL/GenBank/DDBJ databases">
        <title>Novel sulphate-reducing endosymbionts in the free-living metamonad Anaeramoeba.</title>
        <authorList>
            <person name="Jerlstrom-Hultqvist J."/>
            <person name="Cepicka I."/>
            <person name="Gallot-Lavallee L."/>
            <person name="Salas-Leiva D."/>
            <person name="Curtis B.A."/>
            <person name="Zahonova K."/>
            <person name="Pipaliya S."/>
            <person name="Dacks J."/>
            <person name="Roger A.J."/>
        </authorList>
    </citation>
    <scope>NUCLEOTIDE SEQUENCE</scope>
    <source>
        <strain evidence="7">Busselton2</strain>
    </source>
</reference>
<dbReference type="Proteomes" id="UP001146793">
    <property type="component" value="Unassembled WGS sequence"/>
</dbReference>
<organism evidence="7 8">
    <name type="scientific">Anaeramoeba flamelloides</name>
    <dbReference type="NCBI Taxonomy" id="1746091"/>
    <lineage>
        <taxon>Eukaryota</taxon>
        <taxon>Metamonada</taxon>
        <taxon>Anaeramoebidae</taxon>
        <taxon>Anaeramoeba</taxon>
    </lineage>
</organism>
<dbReference type="InterPro" id="IPR000322">
    <property type="entry name" value="Glyco_hydro_31_TIM"/>
</dbReference>
<keyword evidence="4" id="KW-0732">Signal</keyword>
<evidence type="ECO:0000313" key="8">
    <source>
        <dbReference type="Proteomes" id="UP001146793"/>
    </source>
</evidence>
<gene>
    <name evidence="7" type="ORF">M0812_16632</name>
</gene>
<feature type="domain" description="Glycoside hydrolase family 31 TIM barrel" evidence="5">
    <location>
        <begin position="349"/>
        <end position="667"/>
    </location>
</feature>
<feature type="region of interest" description="Disordered" evidence="3">
    <location>
        <begin position="116"/>
        <end position="139"/>
    </location>
</feature>
<dbReference type="AlphaFoldDB" id="A0AAV7ZCK3"/>
<dbReference type="SUPFAM" id="SSF51011">
    <property type="entry name" value="Glycosyl hydrolase domain"/>
    <property type="match status" value="1"/>
</dbReference>
<comment type="similarity">
    <text evidence="1 2">Belongs to the glycosyl hydrolase 31 family.</text>
</comment>
<dbReference type="Gene3D" id="3.20.20.80">
    <property type="entry name" value="Glycosidases"/>
    <property type="match status" value="1"/>
</dbReference>
<evidence type="ECO:0000256" key="2">
    <source>
        <dbReference type="RuleBase" id="RU361185"/>
    </source>
</evidence>
<dbReference type="PANTHER" id="PTHR46959">
    <property type="entry name" value="SULFOQUINOVOSIDASE"/>
    <property type="match status" value="1"/>
</dbReference>
<dbReference type="GO" id="GO:0005975">
    <property type="term" value="P:carbohydrate metabolic process"/>
    <property type="evidence" value="ECO:0007669"/>
    <property type="project" value="InterPro"/>
</dbReference>